<keyword evidence="10 18" id="KW-1278">Translocase</keyword>
<dbReference type="GO" id="GO:0006120">
    <property type="term" value="P:mitochondrial electron transport, NADH to ubiquinone"/>
    <property type="evidence" value="ECO:0007669"/>
    <property type="project" value="InterPro"/>
</dbReference>
<evidence type="ECO:0000256" key="17">
    <source>
        <dbReference type="ARBA" id="ARBA00049551"/>
    </source>
</evidence>
<sequence>MSTLMISTIITISAHSWLGMWIGLEINLLSFIPLMNSSKNSMSTEASIKYFIVQALASTILLFSMISMSMMFPYLTFSKTLTLIMNSALLTKMGAAPFHFWFPEVTEGLNWINVMILLTWQKIAPMILLMYNINHVYFNFIILSCMVISGVMGINQISIRKILAYSSINHIGWMISAMMFFETIWFYYFLVYTLITANIIFILNKQNSFYLKQLFNSMKNNFIMKLFFIMNFMSLGGLPPFIGFFPKWITIQTMVTNNSFMMSFLMIILTLFTLYFYMRITFSTILLSSNETKFFAPPAQSNFTLILFNFLTIMGLLYCTMIFNLI</sequence>
<evidence type="ECO:0000256" key="5">
    <source>
        <dbReference type="ARBA" id="ARBA00021008"/>
    </source>
</evidence>
<keyword evidence="11 18" id="KW-0249">Electron transport</keyword>
<feature type="transmembrane region" description="Helical" evidence="18">
    <location>
        <begin position="6"/>
        <end position="29"/>
    </location>
</feature>
<keyword evidence="6" id="KW-0813">Transport</keyword>
<keyword evidence="16 18" id="KW-0472">Membrane</keyword>
<evidence type="ECO:0000256" key="3">
    <source>
        <dbReference type="ARBA" id="ARBA00007012"/>
    </source>
</evidence>
<reference evidence="20" key="1">
    <citation type="submission" date="2016-04" db="EMBL/GenBank/DDBJ databases">
        <title>Mitochondria of beetle species.</title>
        <authorList>
            <person name="Hunter A."/>
            <person name="Moriniere J."/>
            <person name="Tang P."/>
            <person name="Linard B."/>
            <person name="Crampton-Platt A."/>
            <person name="Vogler A.P."/>
        </authorList>
    </citation>
    <scope>NUCLEOTIDE SEQUENCE</scope>
</reference>
<evidence type="ECO:0000259" key="19">
    <source>
        <dbReference type="Pfam" id="PF00361"/>
    </source>
</evidence>
<keyword evidence="7 18" id="KW-0679">Respiratory chain</keyword>
<proteinExistence type="inferred from homology"/>
<evidence type="ECO:0000256" key="7">
    <source>
        <dbReference type="ARBA" id="ARBA00022660"/>
    </source>
</evidence>
<evidence type="ECO:0000256" key="4">
    <source>
        <dbReference type="ARBA" id="ARBA00012944"/>
    </source>
</evidence>
<evidence type="ECO:0000256" key="10">
    <source>
        <dbReference type="ARBA" id="ARBA00022967"/>
    </source>
</evidence>
<feature type="transmembrane region" description="Helical" evidence="18">
    <location>
        <begin position="109"/>
        <end position="131"/>
    </location>
</feature>
<dbReference type="PRINTS" id="PR01436">
    <property type="entry name" value="NADHDHGNASE2"/>
</dbReference>
<dbReference type="EC" id="7.1.1.2" evidence="4 18"/>
<feature type="domain" description="NADH:quinone oxidoreductase/Mrp antiporter transmembrane" evidence="19">
    <location>
        <begin position="14"/>
        <end position="273"/>
    </location>
</feature>
<feature type="transmembrane region" description="Helical" evidence="18">
    <location>
        <begin position="137"/>
        <end position="155"/>
    </location>
</feature>
<keyword evidence="14 18" id="KW-0830">Ubiquinone</keyword>
<dbReference type="Pfam" id="PF00361">
    <property type="entry name" value="Proton_antipo_M"/>
    <property type="match status" value="1"/>
</dbReference>
<dbReference type="AlphaFoldDB" id="A0A343C2T2"/>
<comment type="similarity">
    <text evidence="3 18">Belongs to the complex I subunit 2 family.</text>
</comment>
<dbReference type="EMBL" id="KX087278">
    <property type="protein sequence ID" value="ARH54325.1"/>
    <property type="molecule type" value="Genomic_DNA"/>
</dbReference>
<dbReference type="PANTHER" id="PTHR46552">
    <property type="entry name" value="NADH-UBIQUINONE OXIDOREDUCTASE CHAIN 2"/>
    <property type="match status" value="1"/>
</dbReference>
<evidence type="ECO:0000256" key="14">
    <source>
        <dbReference type="ARBA" id="ARBA00023075"/>
    </source>
</evidence>
<evidence type="ECO:0000256" key="8">
    <source>
        <dbReference type="ARBA" id="ARBA00022692"/>
    </source>
</evidence>
<evidence type="ECO:0000256" key="9">
    <source>
        <dbReference type="ARBA" id="ARBA00022792"/>
    </source>
</evidence>
<evidence type="ECO:0000256" key="2">
    <source>
        <dbReference type="ARBA" id="ARBA00004448"/>
    </source>
</evidence>
<feature type="transmembrane region" description="Helical" evidence="18">
    <location>
        <begin position="223"/>
        <end position="242"/>
    </location>
</feature>
<feature type="transmembrane region" description="Helical" evidence="18">
    <location>
        <begin position="50"/>
        <end position="75"/>
    </location>
</feature>
<keyword evidence="9 18" id="KW-0999">Mitochondrion inner membrane</keyword>
<dbReference type="InterPro" id="IPR050175">
    <property type="entry name" value="Complex_I_Subunit_2"/>
</dbReference>
<feature type="transmembrane region" description="Helical" evidence="18">
    <location>
        <begin position="185"/>
        <end position="203"/>
    </location>
</feature>
<keyword evidence="13 18" id="KW-0520">NAD</keyword>
<evidence type="ECO:0000256" key="11">
    <source>
        <dbReference type="ARBA" id="ARBA00022982"/>
    </source>
</evidence>
<evidence type="ECO:0000313" key="20">
    <source>
        <dbReference type="EMBL" id="ARH54325.1"/>
    </source>
</evidence>
<feature type="transmembrane region" description="Helical" evidence="18">
    <location>
        <begin position="262"/>
        <end position="282"/>
    </location>
</feature>
<dbReference type="GO" id="GO:0008137">
    <property type="term" value="F:NADH dehydrogenase (ubiquinone) activity"/>
    <property type="evidence" value="ECO:0007669"/>
    <property type="project" value="UniProtKB-EC"/>
</dbReference>
<feature type="transmembrane region" description="Helical" evidence="18">
    <location>
        <begin position="303"/>
        <end position="323"/>
    </location>
</feature>
<comment type="catalytic activity">
    <reaction evidence="17 18">
        <text>a ubiquinone + NADH + 5 H(+)(in) = a ubiquinol + NAD(+) + 4 H(+)(out)</text>
        <dbReference type="Rhea" id="RHEA:29091"/>
        <dbReference type="Rhea" id="RHEA-COMP:9565"/>
        <dbReference type="Rhea" id="RHEA-COMP:9566"/>
        <dbReference type="ChEBI" id="CHEBI:15378"/>
        <dbReference type="ChEBI" id="CHEBI:16389"/>
        <dbReference type="ChEBI" id="CHEBI:17976"/>
        <dbReference type="ChEBI" id="CHEBI:57540"/>
        <dbReference type="ChEBI" id="CHEBI:57945"/>
        <dbReference type="EC" id="7.1.1.2"/>
    </reaction>
</comment>
<dbReference type="InterPro" id="IPR003917">
    <property type="entry name" value="NADH_UbQ_OxRdtase_chain2"/>
</dbReference>
<evidence type="ECO:0000256" key="13">
    <source>
        <dbReference type="ARBA" id="ARBA00023027"/>
    </source>
</evidence>
<organism evidence="20">
    <name type="scientific">Cymbiodyta marginella</name>
    <dbReference type="NCBI Taxonomy" id="347319"/>
    <lineage>
        <taxon>Eukaryota</taxon>
        <taxon>Metazoa</taxon>
        <taxon>Ecdysozoa</taxon>
        <taxon>Arthropoda</taxon>
        <taxon>Hexapoda</taxon>
        <taxon>Insecta</taxon>
        <taxon>Pterygota</taxon>
        <taxon>Neoptera</taxon>
        <taxon>Endopterygota</taxon>
        <taxon>Coleoptera</taxon>
        <taxon>Polyphaga</taxon>
        <taxon>Staphyliniformia</taxon>
        <taxon>Hydrophilidae</taxon>
        <taxon>Hydrophilinae</taxon>
        <taxon>Cymbiodyta</taxon>
    </lineage>
</organism>
<keyword evidence="12 18" id="KW-1133">Transmembrane helix</keyword>
<gene>
    <name evidence="20" type="primary">nad2</name>
</gene>
<protein>
    <recommendedName>
        <fullName evidence="5 18">NADH-ubiquinone oxidoreductase chain 2</fullName>
        <ecNumber evidence="4 18">7.1.1.2</ecNumber>
    </recommendedName>
</protein>
<dbReference type="InterPro" id="IPR001750">
    <property type="entry name" value="ND/Mrp_TM"/>
</dbReference>
<name>A0A343C2T2_9COLE</name>
<comment type="function">
    <text evidence="1">Core subunit of the mitochondrial membrane respiratory chain NADH dehydrogenase (Complex I) that is believed to belong to the minimal assembly required for catalysis. Complex I functions in the transfer of electrons from NADH to the respiratory chain. The immediate electron acceptor for the enzyme is believed to be ubiquinone.</text>
</comment>
<evidence type="ECO:0000256" key="18">
    <source>
        <dbReference type="RuleBase" id="RU003403"/>
    </source>
</evidence>
<evidence type="ECO:0000256" key="1">
    <source>
        <dbReference type="ARBA" id="ARBA00003257"/>
    </source>
</evidence>
<dbReference type="GO" id="GO:0005743">
    <property type="term" value="C:mitochondrial inner membrane"/>
    <property type="evidence" value="ECO:0007669"/>
    <property type="project" value="UniProtKB-SubCell"/>
</dbReference>
<keyword evidence="15 18" id="KW-0496">Mitochondrion</keyword>
<evidence type="ECO:0000256" key="16">
    <source>
        <dbReference type="ARBA" id="ARBA00023136"/>
    </source>
</evidence>
<comment type="function">
    <text evidence="18">Core subunit of the mitochondrial membrane respiratory chain NADH dehydrogenase (Complex I) which catalyzes electron transfer from NADH through the respiratory chain, using ubiquinone as an electron acceptor. Essential for the catalytic activity and assembly of complex I.</text>
</comment>
<evidence type="ECO:0000256" key="6">
    <source>
        <dbReference type="ARBA" id="ARBA00022448"/>
    </source>
</evidence>
<evidence type="ECO:0000256" key="12">
    <source>
        <dbReference type="ARBA" id="ARBA00022989"/>
    </source>
</evidence>
<comment type="subcellular location">
    <subcellularLocation>
        <location evidence="2 18">Mitochondrion inner membrane</location>
        <topology evidence="2 18">Multi-pass membrane protein</topology>
    </subcellularLocation>
</comment>
<dbReference type="PANTHER" id="PTHR46552:SF1">
    <property type="entry name" value="NADH-UBIQUINONE OXIDOREDUCTASE CHAIN 2"/>
    <property type="match status" value="1"/>
</dbReference>
<geneLocation type="mitochondrion" evidence="20"/>
<accession>A0A343C2T2</accession>
<evidence type="ECO:0000256" key="15">
    <source>
        <dbReference type="ARBA" id="ARBA00023128"/>
    </source>
</evidence>
<keyword evidence="8 18" id="KW-0812">Transmembrane</keyword>